<evidence type="ECO:0000313" key="1">
    <source>
        <dbReference type="EMBL" id="MDR6225254.1"/>
    </source>
</evidence>
<evidence type="ECO:0000313" key="2">
    <source>
        <dbReference type="Proteomes" id="UP001185012"/>
    </source>
</evidence>
<accession>A0ABU1IMR6</accession>
<reference evidence="1 2" key="1">
    <citation type="submission" date="2023-07" db="EMBL/GenBank/DDBJ databases">
        <title>Genomic Encyclopedia of Type Strains, Phase IV (KMG-IV): sequencing the most valuable type-strain genomes for metagenomic binning, comparative biology and taxonomic classification.</title>
        <authorList>
            <person name="Goeker M."/>
        </authorList>
    </citation>
    <scope>NUCLEOTIDE SEQUENCE [LARGE SCALE GENOMIC DNA]</scope>
    <source>
        <strain evidence="1 2">DSM 45903</strain>
    </source>
</reference>
<name>A0ABU1IMR6_9BACL</name>
<gene>
    <name evidence="1" type="ORF">JOE21_001245</name>
</gene>
<keyword evidence="2" id="KW-1185">Reference proteome</keyword>
<sequence>MRIFPHGNVVNFQGSVREMTASELERLLERVLDEGTILAGSLDLQQSELVVYGQAIGIQLDEEADRITLTTRTEDGEEHTNRSAFEDLLISHEMHFDIEEPEGETVRYTVYYMTFSGDSAAPSPEKTWFFADEQAVTRPLDCVVEFWRQAGESGRDADFTSNGCSVPASFKRDIQKDC</sequence>
<dbReference type="Proteomes" id="UP001185012">
    <property type="component" value="Unassembled WGS sequence"/>
</dbReference>
<comment type="caution">
    <text evidence="1">The sequence shown here is derived from an EMBL/GenBank/DDBJ whole genome shotgun (WGS) entry which is preliminary data.</text>
</comment>
<organism evidence="1 2">
    <name type="scientific">Desmospora profundinema</name>
    <dbReference type="NCBI Taxonomy" id="1571184"/>
    <lineage>
        <taxon>Bacteria</taxon>
        <taxon>Bacillati</taxon>
        <taxon>Bacillota</taxon>
        <taxon>Bacilli</taxon>
        <taxon>Bacillales</taxon>
        <taxon>Thermoactinomycetaceae</taxon>
        <taxon>Desmospora</taxon>
    </lineage>
</organism>
<dbReference type="EMBL" id="JAVDQG010000002">
    <property type="protein sequence ID" value="MDR6225254.1"/>
    <property type="molecule type" value="Genomic_DNA"/>
</dbReference>
<proteinExistence type="predicted"/>
<protein>
    <submittedName>
        <fullName evidence="1">Uncharacterized protein</fullName>
    </submittedName>
</protein>
<dbReference type="RefSeq" id="WP_309863628.1">
    <property type="nucleotide sequence ID" value="NZ_JAVDQG010000002.1"/>
</dbReference>